<accession>A0A6J5KUX1</accession>
<proteinExistence type="predicted"/>
<protein>
    <submittedName>
        <fullName evidence="1">Uncharacterized protein</fullName>
    </submittedName>
</protein>
<organism evidence="1">
    <name type="scientific">uncultured Caudovirales phage</name>
    <dbReference type="NCBI Taxonomy" id="2100421"/>
    <lineage>
        <taxon>Viruses</taxon>
        <taxon>Duplodnaviria</taxon>
        <taxon>Heunggongvirae</taxon>
        <taxon>Uroviricota</taxon>
        <taxon>Caudoviricetes</taxon>
        <taxon>Peduoviridae</taxon>
        <taxon>Maltschvirus</taxon>
        <taxon>Maltschvirus maltsch</taxon>
    </lineage>
</organism>
<reference evidence="1" key="1">
    <citation type="submission" date="2020-04" db="EMBL/GenBank/DDBJ databases">
        <authorList>
            <person name="Chiriac C."/>
            <person name="Salcher M."/>
            <person name="Ghai R."/>
            <person name="Kavagutti S V."/>
        </authorList>
    </citation>
    <scope>NUCLEOTIDE SEQUENCE</scope>
</reference>
<evidence type="ECO:0000313" key="1">
    <source>
        <dbReference type="EMBL" id="CAB4124757.1"/>
    </source>
</evidence>
<dbReference type="EMBL" id="LR796182">
    <property type="protein sequence ID" value="CAB4124757.1"/>
    <property type="molecule type" value="Genomic_DNA"/>
</dbReference>
<gene>
    <name evidence="1" type="ORF">UFOVP62_29</name>
</gene>
<sequence length="86" mass="9915">MQELAVSLTQLSDLLYSRQEDHAHTHELLRLTQGEMDRLLKEMAKVVPITEWLLDNWGEARLANIPVYHWPELAERIIARIAAGAK</sequence>
<name>A0A6J5KUX1_9CAUD</name>